<evidence type="ECO:0000256" key="7">
    <source>
        <dbReference type="ARBA" id="ARBA00039977"/>
    </source>
</evidence>
<dbReference type="FunFam" id="3.30.70.330:FF:000284">
    <property type="entry name" value="39S ribosomal protein L23, mitochondrial"/>
    <property type="match status" value="1"/>
</dbReference>
<dbReference type="GO" id="GO:0003735">
    <property type="term" value="F:structural constituent of ribosome"/>
    <property type="evidence" value="ECO:0007669"/>
    <property type="project" value="InterPro"/>
</dbReference>
<feature type="domain" description="DDE-1" evidence="9">
    <location>
        <begin position="17"/>
        <end position="119"/>
    </location>
</feature>
<dbReference type="SUPFAM" id="SSF54189">
    <property type="entry name" value="Ribosomal proteins S24e, L23 and L15e"/>
    <property type="match status" value="1"/>
</dbReference>
<keyword evidence="4" id="KW-0496">Mitochondrion</keyword>
<keyword evidence="3" id="KW-0689">Ribosomal protein</keyword>
<comment type="subunit">
    <text evidence="6">Component of the mitochondrial ribosome large subunit (39S) which comprises a 16S rRNA and about 50 distinct proteins.</text>
</comment>
<dbReference type="PANTHER" id="PTHR12059:SF5">
    <property type="entry name" value="LARGE RIBOSOMAL SUBUNIT PROTEIN UL23M"/>
    <property type="match status" value="1"/>
</dbReference>
<comment type="similarity">
    <text evidence="2">Belongs to the universal ribosomal protein uL23 family.</text>
</comment>
<accession>A0A7R9DZ52</accession>
<evidence type="ECO:0000256" key="5">
    <source>
        <dbReference type="ARBA" id="ARBA00023274"/>
    </source>
</evidence>
<dbReference type="PANTHER" id="PTHR12059">
    <property type="entry name" value="RIBOSOMAL PROTEIN L23-RELATED"/>
    <property type="match status" value="1"/>
</dbReference>
<dbReference type="Pfam" id="PF03184">
    <property type="entry name" value="DDE_1"/>
    <property type="match status" value="1"/>
</dbReference>
<evidence type="ECO:0000313" key="10">
    <source>
        <dbReference type="EMBL" id="CAD7424069.1"/>
    </source>
</evidence>
<dbReference type="InterPro" id="IPR004875">
    <property type="entry name" value="DDE_SF_endonuclease_dom"/>
</dbReference>
<gene>
    <name evidence="10" type="ORF">TMSB3V08_LOCUS1034</name>
</gene>
<dbReference type="EMBL" id="OB792750">
    <property type="protein sequence ID" value="CAD7424069.1"/>
    <property type="molecule type" value="Genomic_DNA"/>
</dbReference>
<evidence type="ECO:0000256" key="1">
    <source>
        <dbReference type="ARBA" id="ARBA00004173"/>
    </source>
</evidence>
<dbReference type="Pfam" id="PF00276">
    <property type="entry name" value="Ribosomal_L23"/>
    <property type="match status" value="1"/>
</dbReference>
<sequence length="393" mass="45106">MHPSLKFGAPPGSIVEISETGYINTELFIKWLKHFIDYVKPSVEKKVLLVLDGHTTHSKNFEALQLARLNGVLLLQLPGHTTHRLQPLDVAIFKPFQTYYDEALSKWLQTHEPPVTQFQVSALLSEAYSRAATVSNALSGFKATGIWPVDRNVFSDADFVPTNIHLPANYLNELEETLVTLPSDNEQECQEEEFAIVPEKNAATRSLNAEPSKSIRVIIHDISPLPRPTAKQRKRWIKGAQKSRDFDFEYPLYQRGNPQLRVFLPNFWMKLVEPVHQQPNNIVQFIVSTEMTRYDIKNYLEKIYNVSVVEVKTRIVSGKTKTGQGRGFIIKEDDHKLAYVTLPREQSFKFPDLFPEEEKILDDNKSMDEAKQGFTKFLDRTKSRPGLPGWFSY</sequence>
<evidence type="ECO:0000259" key="9">
    <source>
        <dbReference type="Pfam" id="PF03184"/>
    </source>
</evidence>
<evidence type="ECO:0000256" key="8">
    <source>
        <dbReference type="ARBA" id="ARBA00041375"/>
    </source>
</evidence>
<protein>
    <recommendedName>
        <fullName evidence="7">Large ribosomal subunit protein uL23m</fullName>
    </recommendedName>
    <alternativeName>
        <fullName evidence="8">39S ribosomal protein L23, mitochondrial</fullName>
    </alternativeName>
</protein>
<name>A0A7R9DZ52_9NEOP</name>
<reference evidence="10" key="1">
    <citation type="submission" date="2020-11" db="EMBL/GenBank/DDBJ databases">
        <authorList>
            <person name="Tran Van P."/>
        </authorList>
    </citation>
    <scope>NUCLEOTIDE SEQUENCE</scope>
</reference>
<dbReference type="AlphaFoldDB" id="A0A7R9DZ52"/>
<dbReference type="GO" id="GO:0005762">
    <property type="term" value="C:mitochondrial large ribosomal subunit"/>
    <property type="evidence" value="ECO:0007669"/>
    <property type="project" value="TreeGrafter"/>
</dbReference>
<dbReference type="InterPro" id="IPR012678">
    <property type="entry name" value="Ribosomal_uL23/eL15/eS24_sf"/>
</dbReference>
<proteinExistence type="inferred from homology"/>
<dbReference type="GO" id="GO:0032543">
    <property type="term" value="P:mitochondrial translation"/>
    <property type="evidence" value="ECO:0007669"/>
    <property type="project" value="TreeGrafter"/>
</dbReference>
<organism evidence="10">
    <name type="scientific">Timema monikensis</name>
    <dbReference type="NCBI Taxonomy" id="170555"/>
    <lineage>
        <taxon>Eukaryota</taxon>
        <taxon>Metazoa</taxon>
        <taxon>Ecdysozoa</taxon>
        <taxon>Arthropoda</taxon>
        <taxon>Hexapoda</taxon>
        <taxon>Insecta</taxon>
        <taxon>Pterygota</taxon>
        <taxon>Neoptera</taxon>
        <taxon>Polyneoptera</taxon>
        <taxon>Phasmatodea</taxon>
        <taxon>Timematodea</taxon>
        <taxon>Timematoidea</taxon>
        <taxon>Timematidae</taxon>
        <taxon>Timema</taxon>
    </lineage>
</organism>
<dbReference type="InterPro" id="IPR012677">
    <property type="entry name" value="Nucleotide-bd_a/b_plait_sf"/>
</dbReference>
<evidence type="ECO:0000256" key="6">
    <source>
        <dbReference type="ARBA" id="ARBA00038782"/>
    </source>
</evidence>
<keyword evidence="5" id="KW-0687">Ribonucleoprotein</keyword>
<dbReference type="InterPro" id="IPR013025">
    <property type="entry name" value="Ribosomal_uL23-like"/>
</dbReference>
<dbReference type="GO" id="GO:0003676">
    <property type="term" value="F:nucleic acid binding"/>
    <property type="evidence" value="ECO:0007669"/>
    <property type="project" value="InterPro"/>
</dbReference>
<evidence type="ECO:0000256" key="2">
    <source>
        <dbReference type="ARBA" id="ARBA00006700"/>
    </source>
</evidence>
<dbReference type="Gene3D" id="3.30.70.330">
    <property type="match status" value="1"/>
</dbReference>
<evidence type="ECO:0000256" key="4">
    <source>
        <dbReference type="ARBA" id="ARBA00023128"/>
    </source>
</evidence>
<comment type="subcellular location">
    <subcellularLocation>
        <location evidence="1">Mitochondrion</location>
    </subcellularLocation>
</comment>
<evidence type="ECO:0000256" key="3">
    <source>
        <dbReference type="ARBA" id="ARBA00022980"/>
    </source>
</evidence>